<reference evidence="8 9" key="2">
    <citation type="submission" date="2018-05" db="EMBL/GenBank/DDBJ databases">
        <title>Ignatzschineria dubaiensis sp. nov., isolated from necrotic foot tissues of dromedaries (Camelus dromedarius) and associated maggots in Dubai, United Arab Emirates.</title>
        <authorList>
            <person name="Tsang C.C."/>
            <person name="Tang J.Y.M."/>
            <person name="Fong J.Y.H."/>
            <person name="Kinne J."/>
            <person name="Lee H.H."/>
            <person name="Joseph M."/>
            <person name="Jose S."/>
            <person name="Schuster R.K."/>
            <person name="Tang Y."/>
            <person name="Sivakumar S."/>
            <person name="Chen J.H.K."/>
            <person name="Teng J.L.L."/>
            <person name="Lau S.K.P."/>
            <person name="Wernery U."/>
            <person name="Woo P.C.Y."/>
        </authorList>
    </citation>
    <scope>NUCLEOTIDE SEQUENCE [LARGE SCALE GENOMIC DNA]</scope>
    <source>
        <strain evidence="8">UAE-HKU57</strain>
        <strain evidence="9">UAE-HKU58</strain>
    </source>
</reference>
<dbReference type="Proteomes" id="UP000245217">
    <property type="component" value="Unassembled WGS sequence"/>
</dbReference>
<keyword evidence="1 2" id="KW-0547">Nucleotide-binding</keyword>
<feature type="domain" description="Fido" evidence="5">
    <location>
        <begin position="112"/>
        <end position="263"/>
    </location>
</feature>
<dbReference type="InterPro" id="IPR025758">
    <property type="entry name" value="Fic/DOC_N"/>
</dbReference>
<evidence type="ECO:0000313" key="7">
    <source>
        <dbReference type="EMBL" id="PWD89966.1"/>
    </source>
</evidence>
<evidence type="ECO:0000256" key="2">
    <source>
        <dbReference type="PIRSR" id="PIRSR038925-1"/>
    </source>
</evidence>
<dbReference type="SUPFAM" id="SSF140931">
    <property type="entry name" value="Fic-like"/>
    <property type="match status" value="1"/>
</dbReference>
<feature type="binding site" evidence="4">
    <location>
        <begin position="240"/>
        <end position="241"/>
    </location>
    <ligand>
        <name>ATP</name>
        <dbReference type="ChEBI" id="CHEBI:30616"/>
    </ligand>
</feature>
<evidence type="ECO:0000313" key="9">
    <source>
        <dbReference type="Proteomes" id="UP000245217"/>
    </source>
</evidence>
<dbReference type="InterPro" id="IPR003812">
    <property type="entry name" value="Fido"/>
</dbReference>
<evidence type="ECO:0000313" key="8">
    <source>
        <dbReference type="Proteomes" id="UP000245059"/>
    </source>
</evidence>
<dbReference type="InterPro" id="IPR026287">
    <property type="entry name" value="SoFic-like"/>
</dbReference>
<dbReference type="EMBL" id="QEWW01000001">
    <property type="protein sequence ID" value="PWD87730.1"/>
    <property type="molecule type" value="Genomic_DNA"/>
</dbReference>
<evidence type="ECO:0000259" key="5">
    <source>
        <dbReference type="PROSITE" id="PS51459"/>
    </source>
</evidence>
<comment type="catalytic activity">
    <reaction evidence="1">
        <text>L-tyrosyl-[protein] + ATP = O-(5'-adenylyl)-L-tyrosyl-[protein] + diphosphate</text>
        <dbReference type="Rhea" id="RHEA:54288"/>
        <dbReference type="Rhea" id="RHEA-COMP:10136"/>
        <dbReference type="Rhea" id="RHEA-COMP:13846"/>
        <dbReference type="ChEBI" id="CHEBI:30616"/>
        <dbReference type="ChEBI" id="CHEBI:33019"/>
        <dbReference type="ChEBI" id="CHEBI:46858"/>
        <dbReference type="ChEBI" id="CHEBI:83624"/>
        <dbReference type="EC" id="2.7.7.108"/>
    </reaction>
</comment>
<dbReference type="RefSeq" id="WP_109202268.1">
    <property type="nucleotide sequence ID" value="NZ_QEWS01000013.1"/>
</dbReference>
<dbReference type="PROSITE" id="PS51459">
    <property type="entry name" value="FIDO"/>
    <property type="match status" value="1"/>
</dbReference>
<evidence type="ECO:0000256" key="1">
    <source>
        <dbReference type="PIRNR" id="PIRNR038925"/>
    </source>
</evidence>
<dbReference type="EMBL" id="QEWV01000012">
    <property type="protein sequence ID" value="PWD89966.1"/>
    <property type="molecule type" value="Genomic_DNA"/>
</dbReference>
<dbReference type="PANTHER" id="PTHR13504">
    <property type="entry name" value="FIDO DOMAIN-CONTAINING PROTEIN DDB_G0283145"/>
    <property type="match status" value="1"/>
</dbReference>
<gene>
    <name evidence="6" type="ORF">DC077_00115</name>
    <name evidence="7" type="ORF">DC078_09305</name>
</gene>
<dbReference type="AlphaFoldDB" id="A0A2U2ASL2"/>
<dbReference type="GO" id="GO:0000287">
    <property type="term" value="F:magnesium ion binding"/>
    <property type="evidence" value="ECO:0007669"/>
    <property type="project" value="UniProtKB-UniRule"/>
</dbReference>
<organism evidence="6 8">
    <name type="scientific">Ignatzschineria cameli</name>
    <dbReference type="NCBI Taxonomy" id="2182793"/>
    <lineage>
        <taxon>Bacteria</taxon>
        <taxon>Pseudomonadati</taxon>
        <taxon>Pseudomonadota</taxon>
        <taxon>Gammaproteobacteria</taxon>
        <taxon>Cardiobacteriales</taxon>
        <taxon>Ignatzschineriaceae</taxon>
        <taxon>Ignatzschineria</taxon>
    </lineage>
</organism>
<comment type="subunit">
    <text evidence="1">Homodimer.</text>
</comment>
<dbReference type="PIRSF" id="PIRSF038925">
    <property type="entry name" value="AMP-prot_trans"/>
    <property type="match status" value="1"/>
</dbReference>
<dbReference type="GO" id="GO:0042803">
    <property type="term" value="F:protein homodimerization activity"/>
    <property type="evidence" value="ECO:0007669"/>
    <property type="project" value="UniProtKB-UniRule"/>
</dbReference>
<keyword evidence="1 2" id="KW-0067">ATP-binding</keyword>
<dbReference type="OrthoDB" id="9807853at2"/>
<evidence type="ECO:0000256" key="4">
    <source>
        <dbReference type="PIRSR" id="PIRSR640198-2"/>
    </source>
</evidence>
<keyword evidence="1" id="KW-0548">Nucleotidyltransferase</keyword>
<dbReference type="Pfam" id="PF02661">
    <property type="entry name" value="Fic"/>
    <property type="match status" value="1"/>
</dbReference>
<dbReference type="GO" id="GO:0005524">
    <property type="term" value="F:ATP binding"/>
    <property type="evidence" value="ECO:0007669"/>
    <property type="project" value="UniProtKB-UniRule"/>
</dbReference>
<feature type="binding site" evidence="2">
    <location>
        <begin position="203"/>
        <end position="209"/>
    </location>
    <ligand>
        <name>ATP</name>
        <dbReference type="ChEBI" id="CHEBI:30616"/>
    </ligand>
</feature>
<comment type="catalytic activity">
    <reaction evidence="1">
        <text>L-threonyl-[protein] + ATP = 3-O-(5'-adenylyl)-L-threonyl-[protein] + diphosphate</text>
        <dbReference type="Rhea" id="RHEA:54292"/>
        <dbReference type="Rhea" id="RHEA-COMP:11060"/>
        <dbReference type="Rhea" id="RHEA-COMP:13847"/>
        <dbReference type="ChEBI" id="CHEBI:30013"/>
        <dbReference type="ChEBI" id="CHEBI:30616"/>
        <dbReference type="ChEBI" id="CHEBI:33019"/>
        <dbReference type="ChEBI" id="CHEBI:138113"/>
        <dbReference type="EC" id="2.7.7.108"/>
    </reaction>
</comment>
<keyword evidence="9" id="KW-1185">Reference proteome</keyword>
<evidence type="ECO:0000313" key="6">
    <source>
        <dbReference type="EMBL" id="PWD87730.1"/>
    </source>
</evidence>
<dbReference type="Gene3D" id="1.10.3290.10">
    <property type="entry name" value="Fido-like domain"/>
    <property type="match status" value="1"/>
</dbReference>
<dbReference type="Pfam" id="PF13784">
    <property type="entry name" value="Fic_N"/>
    <property type="match status" value="1"/>
</dbReference>
<protein>
    <recommendedName>
        <fullName evidence="1">Protein adenylyltransferase</fullName>
        <ecNumber evidence="1">2.7.7.108</ecNumber>
    </recommendedName>
    <alternativeName>
        <fullName evidence="1">AMPylator</fullName>
    </alternativeName>
</protein>
<dbReference type="Proteomes" id="UP000245059">
    <property type="component" value="Unassembled WGS sequence"/>
</dbReference>
<feature type="binding site" evidence="2">
    <location>
        <position position="65"/>
    </location>
    <ligand>
        <name>ATP</name>
        <dbReference type="ChEBI" id="CHEBI:30616"/>
    </ligand>
</feature>
<dbReference type="PANTHER" id="PTHR13504:SF38">
    <property type="entry name" value="FIDO DOMAIN-CONTAINING PROTEIN"/>
    <property type="match status" value="1"/>
</dbReference>
<feature type="active site" evidence="3">
    <location>
        <position position="198"/>
    </location>
</feature>
<comment type="function">
    <text evidence="1">Adenylyltransferase that mediates the addition of adenosine 5'-monophosphate (AMP) to specific residues of target proteins.</text>
</comment>
<comment type="caution">
    <text evidence="6">The sequence shown here is derived from an EMBL/GenBank/DDBJ whole genome shotgun (WGS) entry which is preliminary data.</text>
</comment>
<dbReference type="InterPro" id="IPR040198">
    <property type="entry name" value="Fido_containing"/>
</dbReference>
<sequence length="363" mass="41671">MKKAIPFNLPKLPISLSAEEHLDLMKIVVKAHNSLNTLQALKQVVPTDLFSVFSLAESVQSTRIEGTQATLDEVMEVEATHQDGNVDVQEVRNYRDALNFGVQKITDQDHPITISFIKELHKIILNNSRGASRAPGEFRRVQNWIGGGDMSRASYIPPIASNVMDLMGNLEVFLNETNDEFDPLIMAGIMHAQFESIHPFLDGNGRVGRLLITLFLLKKRVCGNSIIFVSEELERNKFKYYTLLNNLRKDEPEWYEWLKFFLTSVDTQARKYIKTAKEVQELLSSLWKDEKISTNSTAQKILIFSFSHPVFTAKNIEEALGITNATANRWLKYFISQKIVYPNDQKRNIVYRNYDLIDILNRK</sequence>
<keyword evidence="1" id="KW-0808">Transferase</keyword>
<reference evidence="6" key="1">
    <citation type="journal article" date="2018" name="Genome Announc.">
        <title>Ignatzschineria cameli sp. nov., isolated from necrotic foot tissue of dromedaries (Camelus dromedarius) and associated maggots (Wohlfahrtia species) in Dubai.</title>
        <authorList>
            <person name="Tsang C.C."/>
            <person name="Tang J.Y."/>
            <person name="Fong J.Y."/>
            <person name="Kinne J."/>
            <person name="Lee H.H."/>
            <person name="Joseph M."/>
            <person name="Jose S."/>
            <person name="Schuster R.K."/>
            <person name="Tang Y."/>
            <person name="Sivakumar S."/>
            <person name="Chen J.H."/>
            <person name="Teng J.L."/>
            <person name="Lau S.K."/>
            <person name="Wernery U."/>
            <person name="Woo P.C."/>
        </authorList>
    </citation>
    <scope>NUCLEOTIDE SEQUENCE</scope>
    <source>
        <strain evidence="6">UAE-HKU57</strain>
        <strain evidence="7">UAE-HKU58</strain>
    </source>
</reference>
<evidence type="ECO:0000256" key="3">
    <source>
        <dbReference type="PIRSR" id="PIRSR640198-1"/>
    </source>
</evidence>
<feature type="binding site" evidence="4">
    <location>
        <begin position="202"/>
        <end position="209"/>
    </location>
    <ligand>
        <name>ATP</name>
        <dbReference type="ChEBI" id="CHEBI:30616"/>
    </ligand>
</feature>
<feature type="binding site" evidence="2">
    <location>
        <position position="198"/>
    </location>
    <ligand>
        <name>ATP</name>
        <dbReference type="ChEBI" id="CHEBI:30616"/>
    </ligand>
</feature>
<name>A0A2U2ASL2_9GAMM</name>
<dbReference type="InterPro" id="IPR036597">
    <property type="entry name" value="Fido-like_dom_sf"/>
</dbReference>
<feature type="binding site" evidence="2">
    <location>
        <position position="240"/>
    </location>
    <ligand>
        <name>ATP</name>
        <dbReference type="ChEBI" id="CHEBI:30616"/>
    </ligand>
</feature>
<proteinExistence type="predicted"/>
<dbReference type="EC" id="2.7.7.108" evidence="1"/>
<accession>A0A2U2ASL2</accession>
<dbReference type="GO" id="GO:0070733">
    <property type="term" value="F:AMPylase activity"/>
    <property type="evidence" value="ECO:0007669"/>
    <property type="project" value="UniProtKB-UniRule"/>
</dbReference>